<sequence>MDGISSASAVLSLTFQLILTTRDIINFLREIQDSPEELLSTVECLGQLRGYLEEVKCLVEEQNACVDLPSSTPSISNAFKICKSKIQLVENCANKFKEVFDRRCQMRRKWTSFKHVLKKGDLQRLQSQLELATNNLQTVLIINANRLGVRNIQVTFEAMLAMRDDQLPFAQEASMTSSHGSQEHGFGYSLSNATETGEKPLSLVKSNKSVSKDQELGAGADRTSEIGSKALTFMTWRSKIGQTSAATKTMIEIARLLAQAQEDSSAFDMSLCLREYRGPPEGADFILSQGLAQDYICSADDSEHFYPVLAAILRLYTRDSEPWEPIVRTLIRRGADVHAPVYRILRHLDQFDYLCPLAQYGTPLDELFMDTLDPLEGQTVADGWLQVLASEGHDV</sequence>
<evidence type="ECO:0008006" key="3">
    <source>
        <dbReference type="Google" id="ProtNLM"/>
    </source>
</evidence>
<gene>
    <name evidence="1" type="ORF">ALECFALPRED_005218</name>
</gene>
<evidence type="ECO:0000313" key="2">
    <source>
        <dbReference type="Proteomes" id="UP000664203"/>
    </source>
</evidence>
<name>A0A8H3FWK5_9LECA</name>
<accession>A0A8H3FWK5</accession>
<proteinExistence type="predicted"/>
<dbReference type="OrthoDB" id="539213at2759"/>
<dbReference type="Proteomes" id="UP000664203">
    <property type="component" value="Unassembled WGS sequence"/>
</dbReference>
<organism evidence="1 2">
    <name type="scientific">Alectoria fallacina</name>
    <dbReference type="NCBI Taxonomy" id="1903189"/>
    <lineage>
        <taxon>Eukaryota</taxon>
        <taxon>Fungi</taxon>
        <taxon>Dikarya</taxon>
        <taxon>Ascomycota</taxon>
        <taxon>Pezizomycotina</taxon>
        <taxon>Lecanoromycetes</taxon>
        <taxon>OSLEUM clade</taxon>
        <taxon>Lecanoromycetidae</taxon>
        <taxon>Lecanorales</taxon>
        <taxon>Lecanorineae</taxon>
        <taxon>Parmeliaceae</taxon>
        <taxon>Alectoria</taxon>
    </lineage>
</organism>
<reference evidence="1" key="1">
    <citation type="submission" date="2021-03" db="EMBL/GenBank/DDBJ databases">
        <authorList>
            <person name="Tagirdzhanova G."/>
        </authorList>
    </citation>
    <scope>NUCLEOTIDE SEQUENCE</scope>
</reference>
<evidence type="ECO:0000313" key="1">
    <source>
        <dbReference type="EMBL" id="CAF9932119.1"/>
    </source>
</evidence>
<comment type="caution">
    <text evidence="1">The sequence shown here is derived from an EMBL/GenBank/DDBJ whole genome shotgun (WGS) entry which is preliminary data.</text>
</comment>
<dbReference type="EMBL" id="CAJPDR010000320">
    <property type="protein sequence ID" value="CAF9932119.1"/>
    <property type="molecule type" value="Genomic_DNA"/>
</dbReference>
<protein>
    <recommendedName>
        <fullName evidence="3">Fungal N-terminal domain-containing protein</fullName>
    </recommendedName>
</protein>
<keyword evidence="2" id="KW-1185">Reference proteome</keyword>
<dbReference type="AlphaFoldDB" id="A0A8H3FWK5"/>